<feature type="transmembrane region" description="Helical" evidence="1">
    <location>
        <begin position="43"/>
        <end position="65"/>
    </location>
</feature>
<comment type="caution">
    <text evidence="2">The sequence shown here is derived from an EMBL/GenBank/DDBJ whole genome shotgun (WGS) entry which is preliminary data.</text>
</comment>
<proteinExistence type="predicted"/>
<keyword evidence="1" id="KW-0812">Transmembrane</keyword>
<evidence type="ECO:0008006" key="4">
    <source>
        <dbReference type="Google" id="ProtNLM"/>
    </source>
</evidence>
<organism evidence="2 3">
    <name type="scientific">Persicobacter diffluens</name>
    <dbReference type="NCBI Taxonomy" id="981"/>
    <lineage>
        <taxon>Bacteria</taxon>
        <taxon>Pseudomonadati</taxon>
        <taxon>Bacteroidota</taxon>
        <taxon>Cytophagia</taxon>
        <taxon>Cytophagales</taxon>
        <taxon>Persicobacteraceae</taxon>
        <taxon>Persicobacter</taxon>
    </lineage>
</organism>
<keyword evidence="1" id="KW-1133">Transmembrane helix</keyword>
<evidence type="ECO:0000256" key="1">
    <source>
        <dbReference type="SAM" id="Phobius"/>
    </source>
</evidence>
<name>A0AAN5AM74_9BACT</name>
<keyword evidence="3" id="KW-1185">Reference proteome</keyword>
<feature type="transmembrane region" description="Helical" evidence="1">
    <location>
        <begin position="172"/>
        <end position="192"/>
    </location>
</feature>
<evidence type="ECO:0000313" key="2">
    <source>
        <dbReference type="EMBL" id="GJM62126.1"/>
    </source>
</evidence>
<dbReference type="AlphaFoldDB" id="A0AAN5AM74"/>
<feature type="transmembrane region" description="Helical" evidence="1">
    <location>
        <begin position="101"/>
        <end position="122"/>
    </location>
</feature>
<dbReference type="InterPro" id="IPR032809">
    <property type="entry name" value="Put_HupE_UreJ"/>
</dbReference>
<evidence type="ECO:0000313" key="3">
    <source>
        <dbReference type="Proteomes" id="UP001310022"/>
    </source>
</evidence>
<accession>A0AAN5AM74</accession>
<feature type="transmembrane region" description="Helical" evidence="1">
    <location>
        <begin position="71"/>
        <end position="89"/>
    </location>
</feature>
<feature type="transmembrane region" description="Helical" evidence="1">
    <location>
        <begin position="142"/>
        <end position="165"/>
    </location>
</feature>
<sequence length="195" mass="22168">MSTFSTFFEMGWLHILDLDGYDHLLFVVALCLSFTIRQWQKILGLLTAFTVGHSISLALATFRIVKVNGDYVEFLIPLTIFITGVTHLFQLKSGTTKKSGYGWAYAVILAFGLIHGLGFSSYLQSLLGRSQDIFTPLLAFNLGLEAGQVVIVIAYFLLFQLFTLINKKFYHYWKPTWTIAILTVSVILMYQAKFW</sequence>
<reference evidence="2 3" key="1">
    <citation type="submission" date="2021-12" db="EMBL/GenBank/DDBJ databases">
        <title>Genome sequencing of bacteria with rrn-lacking chromosome and rrn-plasmid.</title>
        <authorList>
            <person name="Anda M."/>
            <person name="Iwasaki W."/>
        </authorList>
    </citation>
    <scope>NUCLEOTIDE SEQUENCE [LARGE SCALE GENOMIC DNA]</scope>
    <source>
        <strain evidence="2 3">NBRC 15940</strain>
    </source>
</reference>
<feature type="transmembrane region" description="Helical" evidence="1">
    <location>
        <begin position="20"/>
        <end position="36"/>
    </location>
</feature>
<keyword evidence="1" id="KW-0472">Membrane</keyword>
<protein>
    <recommendedName>
        <fullName evidence="4">HupE / UreJ protein</fullName>
    </recommendedName>
</protein>
<dbReference type="Pfam" id="PF13795">
    <property type="entry name" value="HupE_UreJ_2"/>
    <property type="match status" value="1"/>
</dbReference>
<dbReference type="EMBL" id="BQKE01000001">
    <property type="protein sequence ID" value="GJM62126.1"/>
    <property type="molecule type" value="Genomic_DNA"/>
</dbReference>
<gene>
    <name evidence="2" type="ORF">PEDI_26780</name>
</gene>
<dbReference type="Proteomes" id="UP001310022">
    <property type="component" value="Unassembled WGS sequence"/>
</dbReference>
<dbReference type="RefSeq" id="WP_053406685.1">
    <property type="nucleotide sequence ID" value="NZ_BQKE01000001.1"/>
</dbReference>